<evidence type="ECO:0000256" key="1">
    <source>
        <dbReference type="SAM" id="MobiDB-lite"/>
    </source>
</evidence>
<reference evidence="2" key="1">
    <citation type="submission" date="2014-09" db="EMBL/GenBank/DDBJ databases">
        <authorList>
            <person name="Magalhaes I.L.F."/>
            <person name="Oliveira U."/>
            <person name="Santos F.R."/>
            <person name="Vidigal T.H.D.A."/>
            <person name="Brescovit A.D."/>
            <person name="Santos A.J."/>
        </authorList>
    </citation>
    <scope>NUCLEOTIDE SEQUENCE</scope>
    <source>
        <tissue evidence="2">Shoot tissue taken approximately 20 cm above the soil surface</tissue>
    </source>
</reference>
<name>A0A0A9A6H3_ARUDO</name>
<sequence length="79" mass="8522">MESACCAPPKTGPPPLMEVSMGTPSAHQPWMAPQPCGGPKMAIKRARRALKRGSNTTYSPLLQGIGSRFTKGIDRNWGR</sequence>
<dbReference type="EMBL" id="GBRH01255288">
    <property type="protein sequence ID" value="JAD42607.1"/>
    <property type="molecule type" value="Transcribed_RNA"/>
</dbReference>
<organism evidence="2">
    <name type="scientific">Arundo donax</name>
    <name type="common">Giant reed</name>
    <name type="synonym">Donax arundinaceus</name>
    <dbReference type="NCBI Taxonomy" id="35708"/>
    <lineage>
        <taxon>Eukaryota</taxon>
        <taxon>Viridiplantae</taxon>
        <taxon>Streptophyta</taxon>
        <taxon>Embryophyta</taxon>
        <taxon>Tracheophyta</taxon>
        <taxon>Spermatophyta</taxon>
        <taxon>Magnoliopsida</taxon>
        <taxon>Liliopsida</taxon>
        <taxon>Poales</taxon>
        <taxon>Poaceae</taxon>
        <taxon>PACMAD clade</taxon>
        <taxon>Arundinoideae</taxon>
        <taxon>Arundineae</taxon>
        <taxon>Arundo</taxon>
    </lineage>
</organism>
<dbReference type="AlphaFoldDB" id="A0A0A9A6H3"/>
<reference evidence="2" key="2">
    <citation type="journal article" date="2015" name="Data Brief">
        <title>Shoot transcriptome of the giant reed, Arundo donax.</title>
        <authorList>
            <person name="Barrero R.A."/>
            <person name="Guerrero F.D."/>
            <person name="Moolhuijzen P."/>
            <person name="Goolsby J.A."/>
            <person name="Tidwell J."/>
            <person name="Bellgard S.E."/>
            <person name="Bellgard M.I."/>
        </authorList>
    </citation>
    <scope>NUCLEOTIDE SEQUENCE</scope>
    <source>
        <tissue evidence="2">Shoot tissue taken approximately 20 cm above the soil surface</tissue>
    </source>
</reference>
<feature type="region of interest" description="Disordered" evidence="1">
    <location>
        <begin position="1"/>
        <end position="37"/>
    </location>
</feature>
<evidence type="ECO:0000313" key="2">
    <source>
        <dbReference type="EMBL" id="JAD42607.1"/>
    </source>
</evidence>
<protein>
    <submittedName>
        <fullName evidence="2">Uncharacterized protein</fullName>
    </submittedName>
</protein>
<accession>A0A0A9A6H3</accession>
<proteinExistence type="predicted"/>